<dbReference type="AlphaFoldDB" id="A0A2M9XHM3"/>
<dbReference type="GO" id="GO:0043527">
    <property type="term" value="C:tRNA methyltransferase complex"/>
    <property type="evidence" value="ECO:0007669"/>
    <property type="project" value="TreeGrafter"/>
</dbReference>
<dbReference type="EMBL" id="NPDN01000001">
    <property type="protein sequence ID" value="PJZ27196.1"/>
    <property type="molecule type" value="Genomic_DNA"/>
</dbReference>
<dbReference type="Gene3D" id="3.40.50.150">
    <property type="entry name" value="Vaccinia Virus protein VP39"/>
    <property type="match status" value="1"/>
</dbReference>
<evidence type="ECO:0000313" key="9">
    <source>
        <dbReference type="Proteomes" id="UP000232196"/>
    </source>
</evidence>
<comment type="similarity">
    <text evidence="7">Belongs to the class I-like SAM-binding methyltransferase superfamily. TrmB family.</text>
</comment>
<evidence type="ECO:0000256" key="4">
    <source>
        <dbReference type="ARBA" id="ARBA00022679"/>
    </source>
</evidence>
<dbReference type="PROSITE" id="PS51625">
    <property type="entry name" value="SAM_MT_TRMB"/>
    <property type="match status" value="1"/>
</dbReference>
<dbReference type="InterPro" id="IPR003358">
    <property type="entry name" value="tRNA_(Gua-N-7)_MeTrfase_Trmb"/>
</dbReference>
<evidence type="ECO:0000256" key="7">
    <source>
        <dbReference type="HAMAP-Rule" id="MF_01057"/>
    </source>
</evidence>
<evidence type="ECO:0000256" key="6">
    <source>
        <dbReference type="ARBA" id="ARBA00022694"/>
    </source>
</evidence>
<comment type="function">
    <text evidence="2 7">Catalyzes the formation of N(7)-methylguanine at position 46 (m7G46) in tRNA.</text>
</comment>
<dbReference type="SUPFAM" id="SSF53335">
    <property type="entry name" value="S-adenosyl-L-methionine-dependent methyltransferases"/>
    <property type="match status" value="1"/>
</dbReference>
<reference evidence="8 9" key="1">
    <citation type="submission" date="2017-07" db="EMBL/GenBank/DDBJ databases">
        <title>Leptospira spp. isolated from tropical soils.</title>
        <authorList>
            <person name="Thibeaux R."/>
            <person name="Iraola G."/>
            <person name="Ferres I."/>
            <person name="Bierque E."/>
            <person name="Girault D."/>
            <person name="Soupe-Gilbert M.-E."/>
            <person name="Picardeau M."/>
            <person name="Goarant C."/>
        </authorList>
    </citation>
    <scope>NUCLEOTIDE SEQUENCE [LARGE SCALE GENOMIC DNA]</scope>
    <source>
        <strain evidence="8 9">MCA1-C-A1</strain>
    </source>
</reference>
<name>A0A2M9XHM3_9LEPT</name>
<comment type="catalytic activity">
    <reaction evidence="1 7">
        <text>guanosine(46) in tRNA + S-adenosyl-L-methionine = N(7)-methylguanosine(46) in tRNA + S-adenosyl-L-homocysteine</text>
        <dbReference type="Rhea" id="RHEA:42708"/>
        <dbReference type="Rhea" id="RHEA-COMP:10188"/>
        <dbReference type="Rhea" id="RHEA-COMP:10189"/>
        <dbReference type="ChEBI" id="CHEBI:57856"/>
        <dbReference type="ChEBI" id="CHEBI:59789"/>
        <dbReference type="ChEBI" id="CHEBI:74269"/>
        <dbReference type="ChEBI" id="CHEBI:74480"/>
        <dbReference type="EC" id="2.1.1.33"/>
    </reaction>
</comment>
<keyword evidence="9" id="KW-1185">Reference proteome</keyword>
<dbReference type="InterPro" id="IPR029063">
    <property type="entry name" value="SAM-dependent_MTases_sf"/>
</dbReference>
<accession>A0A2M9XHM3</accession>
<dbReference type="RefSeq" id="WP_100704943.1">
    <property type="nucleotide sequence ID" value="NZ_NPDL01000004.1"/>
</dbReference>
<gene>
    <name evidence="7" type="primary">trmB</name>
    <name evidence="8" type="ORF">CH357_01155</name>
</gene>
<proteinExistence type="inferred from homology"/>
<protein>
    <recommendedName>
        <fullName evidence="7">tRNA (guanine-N(7)-)-methyltransferase</fullName>
        <ecNumber evidence="7">2.1.1.33</ecNumber>
    </recommendedName>
    <alternativeName>
        <fullName evidence="7">tRNA (guanine(46)-N(7))-methyltransferase</fullName>
    </alternativeName>
    <alternativeName>
        <fullName evidence="7">tRNA(m7G46)-methyltransferase</fullName>
    </alternativeName>
</protein>
<feature type="binding site" evidence="7">
    <location>
        <position position="127"/>
    </location>
    <ligand>
        <name>substrate</name>
    </ligand>
</feature>
<keyword evidence="4 7" id="KW-0808">Transferase</keyword>
<dbReference type="UniPathway" id="UPA00989"/>
<feature type="binding site" evidence="7">
    <location>
        <position position="159"/>
    </location>
    <ligand>
        <name>substrate</name>
    </ligand>
</feature>
<feature type="binding site" evidence="7">
    <location>
        <position position="123"/>
    </location>
    <ligand>
        <name>S-adenosyl-L-methionine</name>
        <dbReference type="ChEBI" id="CHEBI:59789"/>
    </ligand>
</feature>
<feature type="binding site" evidence="7">
    <location>
        <position position="73"/>
    </location>
    <ligand>
        <name>S-adenosyl-L-methionine</name>
        <dbReference type="ChEBI" id="CHEBI:59789"/>
    </ligand>
</feature>
<dbReference type="PANTHER" id="PTHR23417">
    <property type="entry name" value="3-DEOXY-D-MANNO-OCTULOSONIC-ACID TRANSFERASE/TRNA GUANINE-N 7 - -METHYLTRANSFERASE"/>
    <property type="match status" value="1"/>
</dbReference>
<evidence type="ECO:0000256" key="5">
    <source>
        <dbReference type="ARBA" id="ARBA00022691"/>
    </source>
</evidence>
<dbReference type="EC" id="2.1.1.33" evidence="7"/>
<dbReference type="GO" id="GO:0008176">
    <property type="term" value="F:tRNA (guanine(46)-N7)-methyltransferase activity"/>
    <property type="evidence" value="ECO:0007669"/>
    <property type="project" value="UniProtKB-UniRule"/>
</dbReference>
<feature type="binding site" evidence="7">
    <location>
        <position position="100"/>
    </location>
    <ligand>
        <name>S-adenosyl-L-methionine</name>
        <dbReference type="ChEBI" id="CHEBI:59789"/>
    </ligand>
</feature>
<dbReference type="Pfam" id="PF02390">
    <property type="entry name" value="Methyltransf_4"/>
    <property type="match status" value="1"/>
</dbReference>
<keyword evidence="6 7" id="KW-0819">tRNA processing</keyword>
<comment type="caution">
    <text evidence="8">The sequence shown here is derived from an EMBL/GenBank/DDBJ whole genome shotgun (WGS) entry which is preliminary data.</text>
</comment>
<dbReference type="HAMAP" id="MF_01057">
    <property type="entry name" value="tRNA_methyltr_TrmB"/>
    <property type="match status" value="1"/>
</dbReference>
<comment type="pathway">
    <text evidence="7">tRNA modification; N(7)-methylguanine-tRNA biosynthesis.</text>
</comment>
<dbReference type="OrthoDB" id="9802090at2"/>
<dbReference type="CDD" id="cd02440">
    <property type="entry name" value="AdoMet_MTases"/>
    <property type="match status" value="1"/>
</dbReference>
<evidence type="ECO:0000313" key="8">
    <source>
        <dbReference type="EMBL" id="PJZ27196.1"/>
    </source>
</evidence>
<dbReference type="InterPro" id="IPR055361">
    <property type="entry name" value="tRNA_methyltr_TrmB_bact"/>
</dbReference>
<evidence type="ECO:0000256" key="1">
    <source>
        <dbReference type="ARBA" id="ARBA00000142"/>
    </source>
</evidence>
<organism evidence="8 9">
    <name type="scientific">Leptospira hartskeerlii</name>
    <dbReference type="NCBI Taxonomy" id="2023177"/>
    <lineage>
        <taxon>Bacteria</taxon>
        <taxon>Pseudomonadati</taxon>
        <taxon>Spirochaetota</taxon>
        <taxon>Spirochaetia</taxon>
        <taxon>Leptospirales</taxon>
        <taxon>Leptospiraceae</taxon>
        <taxon>Leptospira</taxon>
    </lineage>
</organism>
<keyword evidence="3 7" id="KW-0489">Methyltransferase</keyword>
<keyword evidence="5 7" id="KW-0949">S-adenosyl-L-methionine</keyword>
<comment type="caution">
    <text evidence="7">Lacks conserved residue(s) required for the propagation of feature annotation.</text>
</comment>
<dbReference type="PANTHER" id="PTHR23417:SF14">
    <property type="entry name" value="PENTACOTRIPEPTIDE-REPEAT REGION OF PRORP DOMAIN-CONTAINING PROTEIN"/>
    <property type="match status" value="1"/>
</dbReference>
<evidence type="ECO:0000256" key="2">
    <source>
        <dbReference type="ARBA" id="ARBA00003015"/>
    </source>
</evidence>
<evidence type="ECO:0000256" key="3">
    <source>
        <dbReference type="ARBA" id="ARBA00022603"/>
    </source>
</evidence>
<feature type="binding site" evidence="7">
    <location>
        <position position="48"/>
    </location>
    <ligand>
        <name>S-adenosyl-L-methionine</name>
        <dbReference type="ChEBI" id="CHEBI:59789"/>
    </ligand>
</feature>
<sequence length="217" mass="25797">MTSNFREKQWKIATRIPFTSDYFLKINPGSKLKKNDLFVEEFGTYYLELGSGWGEVAVSLAKNNPNTGFILMEKKADRLRKTIRDLKEYNIKNVKLLSVNFNWFLEEIFEAGIFDEILLNFPDPWPKRRHHKHRTLNPRFLDTIYILLKNGGKFHFATDYGPYARKGIRLFRNDLRYKVIDSEFALERANFPISHFEQEKREAGSRIYYLDRIKVSN</sequence>
<dbReference type="Proteomes" id="UP000232196">
    <property type="component" value="Unassembled WGS sequence"/>
</dbReference>